<proteinExistence type="predicted"/>
<evidence type="ECO:0000259" key="1">
    <source>
        <dbReference type="Pfam" id="PF12697"/>
    </source>
</evidence>
<reference evidence="2" key="1">
    <citation type="journal article" date="2020" name="Stud. Mycol.">
        <title>101 Dothideomycetes genomes: a test case for predicting lifestyles and emergence of pathogens.</title>
        <authorList>
            <person name="Haridas S."/>
            <person name="Albert R."/>
            <person name="Binder M."/>
            <person name="Bloem J."/>
            <person name="Labutti K."/>
            <person name="Salamov A."/>
            <person name="Andreopoulos B."/>
            <person name="Baker S."/>
            <person name="Barry K."/>
            <person name="Bills G."/>
            <person name="Bluhm B."/>
            <person name="Cannon C."/>
            <person name="Castanera R."/>
            <person name="Culley D."/>
            <person name="Daum C."/>
            <person name="Ezra D."/>
            <person name="Gonzalez J."/>
            <person name="Henrissat B."/>
            <person name="Kuo A."/>
            <person name="Liang C."/>
            <person name="Lipzen A."/>
            <person name="Lutzoni F."/>
            <person name="Magnuson J."/>
            <person name="Mondo S."/>
            <person name="Nolan M."/>
            <person name="Ohm R."/>
            <person name="Pangilinan J."/>
            <person name="Park H.-J."/>
            <person name="Ramirez L."/>
            <person name="Alfaro M."/>
            <person name="Sun H."/>
            <person name="Tritt A."/>
            <person name="Yoshinaga Y."/>
            <person name="Zwiers L.-H."/>
            <person name="Turgeon B."/>
            <person name="Goodwin S."/>
            <person name="Spatafora J."/>
            <person name="Crous P."/>
            <person name="Grigoriev I."/>
        </authorList>
    </citation>
    <scope>NUCLEOTIDE SEQUENCE</scope>
    <source>
        <strain evidence="2">CBS 122681</strain>
    </source>
</reference>
<dbReference type="InterPro" id="IPR000073">
    <property type="entry name" value="AB_hydrolase_1"/>
</dbReference>
<dbReference type="Proteomes" id="UP000799324">
    <property type="component" value="Unassembled WGS sequence"/>
</dbReference>
<sequence>MANPTIAIIAGATVTMDHYASLRKDIDSKGYPTVCHNPPSITMDDATMVTVDVDVAFVRNTLLAPLLSGGKDVILLCHSYGGTYGAGAVQGLSKRERVARSEMGGVVGIIYIASFCTEPGESTMEALGLSELPAWLALGEKPGTLYISDAATVYPSLSSEEANYWCDRLRMVAATAVATPISYAPYKDPAYDKLIAFVHAERDSIITPVMRDRYLERSGIRLTRSVQAGHGIDQEAREEVLRVVGKLAAKFK</sequence>
<name>A0A6A6TB87_9PLEO</name>
<accession>A0A6A6TB87</accession>
<dbReference type="Gene3D" id="3.40.50.1820">
    <property type="entry name" value="alpha/beta hydrolase"/>
    <property type="match status" value="1"/>
</dbReference>
<gene>
    <name evidence="2" type="ORF">K491DRAFT_745997</name>
</gene>
<dbReference type="Pfam" id="PF12697">
    <property type="entry name" value="Abhydrolase_6"/>
    <property type="match status" value="1"/>
</dbReference>
<dbReference type="InterPro" id="IPR052897">
    <property type="entry name" value="Sec-Metab_Biosynth_Hydrolase"/>
</dbReference>
<evidence type="ECO:0000313" key="2">
    <source>
        <dbReference type="EMBL" id="KAF2655854.1"/>
    </source>
</evidence>
<dbReference type="EMBL" id="MU004343">
    <property type="protein sequence ID" value="KAF2655854.1"/>
    <property type="molecule type" value="Genomic_DNA"/>
</dbReference>
<dbReference type="OrthoDB" id="408373at2759"/>
<keyword evidence="3" id="KW-1185">Reference proteome</keyword>
<dbReference type="PANTHER" id="PTHR37017">
    <property type="entry name" value="AB HYDROLASE-1 DOMAIN-CONTAINING PROTEIN-RELATED"/>
    <property type="match status" value="1"/>
</dbReference>
<protein>
    <recommendedName>
        <fullName evidence="1">AB hydrolase-1 domain-containing protein</fullName>
    </recommendedName>
</protein>
<organism evidence="2 3">
    <name type="scientific">Lophiostoma macrostomum CBS 122681</name>
    <dbReference type="NCBI Taxonomy" id="1314788"/>
    <lineage>
        <taxon>Eukaryota</taxon>
        <taxon>Fungi</taxon>
        <taxon>Dikarya</taxon>
        <taxon>Ascomycota</taxon>
        <taxon>Pezizomycotina</taxon>
        <taxon>Dothideomycetes</taxon>
        <taxon>Pleosporomycetidae</taxon>
        <taxon>Pleosporales</taxon>
        <taxon>Lophiostomataceae</taxon>
        <taxon>Lophiostoma</taxon>
    </lineage>
</organism>
<dbReference type="SUPFAM" id="SSF53474">
    <property type="entry name" value="alpha/beta-Hydrolases"/>
    <property type="match status" value="1"/>
</dbReference>
<dbReference type="InterPro" id="IPR029058">
    <property type="entry name" value="AB_hydrolase_fold"/>
</dbReference>
<evidence type="ECO:0000313" key="3">
    <source>
        <dbReference type="Proteomes" id="UP000799324"/>
    </source>
</evidence>
<dbReference type="AlphaFoldDB" id="A0A6A6TB87"/>
<dbReference type="PANTHER" id="PTHR37017:SF13">
    <property type="entry name" value="AB HYDROLASE-1 DOMAIN-CONTAINING PROTEIN"/>
    <property type="match status" value="1"/>
</dbReference>
<feature type="domain" description="AB hydrolase-1" evidence="1">
    <location>
        <begin position="45"/>
        <end position="242"/>
    </location>
</feature>